<name>A0A0A9SL24_ARUDO</name>
<proteinExistence type="predicted"/>
<reference evidence="1" key="1">
    <citation type="submission" date="2014-09" db="EMBL/GenBank/DDBJ databases">
        <authorList>
            <person name="Magalhaes I.L.F."/>
            <person name="Oliveira U."/>
            <person name="Santos F.R."/>
            <person name="Vidigal T.H.D.A."/>
            <person name="Brescovit A.D."/>
            <person name="Santos A.J."/>
        </authorList>
    </citation>
    <scope>NUCLEOTIDE SEQUENCE</scope>
    <source>
        <tissue evidence="1">Shoot tissue taken approximately 20 cm above the soil surface</tissue>
    </source>
</reference>
<reference evidence="1" key="2">
    <citation type="journal article" date="2015" name="Data Brief">
        <title>Shoot transcriptome of the giant reed, Arundo donax.</title>
        <authorList>
            <person name="Barrero R.A."/>
            <person name="Guerrero F.D."/>
            <person name="Moolhuijzen P."/>
            <person name="Goolsby J.A."/>
            <person name="Tidwell J."/>
            <person name="Bellgard S.E."/>
            <person name="Bellgard M.I."/>
        </authorList>
    </citation>
    <scope>NUCLEOTIDE SEQUENCE</scope>
    <source>
        <tissue evidence="1">Shoot tissue taken approximately 20 cm above the soil surface</tissue>
    </source>
</reference>
<accession>A0A0A9SL24</accession>
<evidence type="ECO:0000313" key="1">
    <source>
        <dbReference type="EMBL" id="JAD19542.1"/>
    </source>
</evidence>
<organism evidence="1">
    <name type="scientific">Arundo donax</name>
    <name type="common">Giant reed</name>
    <name type="synonym">Donax arundinaceus</name>
    <dbReference type="NCBI Taxonomy" id="35708"/>
    <lineage>
        <taxon>Eukaryota</taxon>
        <taxon>Viridiplantae</taxon>
        <taxon>Streptophyta</taxon>
        <taxon>Embryophyta</taxon>
        <taxon>Tracheophyta</taxon>
        <taxon>Spermatophyta</taxon>
        <taxon>Magnoliopsida</taxon>
        <taxon>Liliopsida</taxon>
        <taxon>Poales</taxon>
        <taxon>Poaceae</taxon>
        <taxon>PACMAD clade</taxon>
        <taxon>Arundinoideae</taxon>
        <taxon>Arundineae</taxon>
        <taxon>Arundo</taxon>
    </lineage>
</organism>
<sequence>MILSNFILLKEPCNSHGYFPEGQTQISISAHAS</sequence>
<dbReference type="EMBL" id="GBRH01278353">
    <property type="protein sequence ID" value="JAD19542.1"/>
    <property type="molecule type" value="Transcribed_RNA"/>
</dbReference>
<dbReference type="AlphaFoldDB" id="A0A0A9SL24"/>
<protein>
    <submittedName>
        <fullName evidence="1">Uncharacterized protein</fullName>
    </submittedName>
</protein>